<dbReference type="AlphaFoldDB" id="A0A9Y2NBB8"/>
<dbReference type="Proteomes" id="UP001239397">
    <property type="component" value="Chromosome"/>
</dbReference>
<accession>A0A9Y2NBB8</accession>
<dbReference type="EMBL" id="CP127295">
    <property type="protein sequence ID" value="WIX98321.1"/>
    <property type="molecule type" value="Genomic_DNA"/>
</dbReference>
<dbReference type="KEGG" id="amog:QRX60_30160"/>
<protein>
    <recommendedName>
        <fullName evidence="4">Membrane-associated oxidoreductase</fullName>
    </recommendedName>
</protein>
<dbReference type="RefSeq" id="WP_285994806.1">
    <property type="nucleotide sequence ID" value="NZ_CP127295.1"/>
</dbReference>
<reference evidence="2 3" key="1">
    <citation type="submission" date="2023-06" db="EMBL/GenBank/DDBJ databases">
        <authorList>
            <person name="Oyuntsetseg B."/>
            <person name="Kim S.B."/>
        </authorList>
    </citation>
    <scope>NUCLEOTIDE SEQUENCE [LARGE SCALE GENOMIC DNA]</scope>
    <source>
        <strain evidence="2 3">4-36</strain>
    </source>
</reference>
<gene>
    <name evidence="2" type="ORF">QRX60_30160</name>
</gene>
<evidence type="ECO:0000256" key="1">
    <source>
        <dbReference type="SAM" id="Phobius"/>
    </source>
</evidence>
<sequence length="625" mass="66604">MTAGRVDGSDGRTRTGLREIAARDVENECLKTASGGKRYVLTGAKIVGALQLAEAALDRELWFVGCEFTDVIDLRGARAASGIHWKGCELRSVLADRLHVGGDLLFETVRVAAEVSFRGALVRGDLRCTGSSFLRSGEKAFDAKGVVVGGSVLFEDGCALLGELVLETARVEGTVDLTGATLSGATGRAVTANGIRTGAELLMTGLRATGEVCLDGGIITGKVSCTGGVFTNRGGTALRAEGISCRSMWLNDGFVADGMVDLVGATVTVELNCSHGTVENGVGRDALKMDGLVAGKVFLDDGFRAIGEVSLCNARIATELNCTKGTFHNGGHIGVKAGGLRCDGNVYLNEGFAARGTVGFQDAAVKCDLNCKNGSFDTLDAQRLTVGGTFDWQPHETPGKADVSFATLGLLRDRPPSWPPDTRLAGLTVKSFDGGNMSAEERITWLEKAGEYAPEVYHQLVRFYRQCGKVDDSYSVAIANQRRRRKDGGLPRSARLWSWFLDWSVGYGYRMHRPLIALLIAGAAGTVMFWLAQTGNLMIPVAAGPGSTIDANTCVANYPCFAPWTYSYELVLPVVNLRQVNYWLPDATSGWGKLLFAYVWVAVVAGWLACVGIVAGIGQLINQRD</sequence>
<feature type="transmembrane region" description="Helical" evidence="1">
    <location>
        <begin position="515"/>
        <end position="532"/>
    </location>
</feature>
<name>A0A9Y2NBB8_9PSEU</name>
<keyword evidence="3" id="KW-1185">Reference proteome</keyword>
<keyword evidence="1" id="KW-0472">Membrane</keyword>
<organism evidence="2 3">
    <name type="scientific">Amycolatopsis mongoliensis</name>
    <dbReference type="NCBI Taxonomy" id="715475"/>
    <lineage>
        <taxon>Bacteria</taxon>
        <taxon>Bacillati</taxon>
        <taxon>Actinomycetota</taxon>
        <taxon>Actinomycetes</taxon>
        <taxon>Pseudonocardiales</taxon>
        <taxon>Pseudonocardiaceae</taxon>
        <taxon>Amycolatopsis</taxon>
    </lineage>
</organism>
<evidence type="ECO:0000313" key="2">
    <source>
        <dbReference type="EMBL" id="WIX98321.1"/>
    </source>
</evidence>
<proteinExistence type="predicted"/>
<keyword evidence="1" id="KW-0812">Transmembrane</keyword>
<evidence type="ECO:0008006" key="4">
    <source>
        <dbReference type="Google" id="ProtNLM"/>
    </source>
</evidence>
<keyword evidence="1" id="KW-1133">Transmembrane helix</keyword>
<evidence type="ECO:0000313" key="3">
    <source>
        <dbReference type="Proteomes" id="UP001239397"/>
    </source>
</evidence>
<feature type="transmembrane region" description="Helical" evidence="1">
    <location>
        <begin position="595"/>
        <end position="621"/>
    </location>
</feature>